<feature type="region of interest" description="Disordered" evidence="1">
    <location>
        <begin position="98"/>
        <end position="120"/>
    </location>
</feature>
<evidence type="ECO:0000313" key="3">
    <source>
        <dbReference type="EMBL" id="CCE55435.1"/>
    </source>
</evidence>
<sequence>MSVVLTIIIVMALIALFAILTTWFMSRVIGRGPVMADLPADEAQATLQGNRAFALNGGIDKVGFSTVKRGYSPAQVDDLLAVFSAELQRTQEELTVAKSVASESTAKSETPVEAEEFPQP</sequence>
<dbReference type="RefSeq" id="WP_006822895.1">
    <property type="nucleotide sequence ID" value="NZ_CAFW01000080.1"/>
</dbReference>
<evidence type="ECO:0000256" key="2">
    <source>
        <dbReference type="SAM" id="Phobius"/>
    </source>
</evidence>
<keyword evidence="2" id="KW-1133">Transmembrane helix</keyword>
<evidence type="ECO:0000256" key="1">
    <source>
        <dbReference type="SAM" id="MobiDB-lite"/>
    </source>
</evidence>
<dbReference type="NCBIfam" id="TIGR03544">
    <property type="entry name" value="DivI1A_domain"/>
    <property type="match status" value="1"/>
</dbReference>
<organism evidence="3 4">
    <name type="scientific">Corynebacterium casei UCMA 3821</name>
    <dbReference type="NCBI Taxonomy" id="1110505"/>
    <lineage>
        <taxon>Bacteria</taxon>
        <taxon>Bacillati</taxon>
        <taxon>Actinomycetota</taxon>
        <taxon>Actinomycetes</taxon>
        <taxon>Mycobacteriales</taxon>
        <taxon>Corynebacteriaceae</taxon>
        <taxon>Corynebacterium</taxon>
    </lineage>
</organism>
<protein>
    <recommendedName>
        <fullName evidence="5">DivIVA domain-containing protein</fullName>
    </recommendedName>
</protein>
<dbReference type="AlphaFoldDB" id="G7HZ20"/>
<proteinExistence type="predicted"/>
<keyword evidence="2" id="KW-0812">Transmembrane</keyword>
<dbReference type="Proteomes" id="UP000004840">
    <property type="component" value="Unassembled WGS sequence"/>
</dbReference>
<evidence type="ECO:0000313" key="4">
    <source>
        <dbReference type="Proteomes" id="UP000004840"/>
    </source>
</evidence>
<accession>G7HZ20</accession>
<dbReference type="InterPro" id="IPR019933">
    <property type="entry name" value="DivIVA_domain"/>
</dbReference>
<keyword evidence="2" id="KW-0472">Membrane</keyword>
<dbReference type="EMBL" id="CAFW01000080">
    <property type="protein sequence ID" value="CCE55435.1"/>
    <property type="molecule type" value="Genomic_DNA"/>
</dbReference>
<comment type="caution">
    <text evidence="3">The sequence shown here is derived from an EMBL/GenBank/DDBJ whole genome shotgun (WGS) entry which is preliminary data.</text>
</comment>
<name>G7HZ20_9CORY</name>
<feature type="transmembrane region" description="Helical" evidence="2">
    <location>
        <begin position="6"/>
        <end position="25"/>
    </location>
</feature>
<reference evidence="3 4" key="1">
    <citation type="journal article" date="2012" name="J. Bacteriol.">
        <title>Genome Sequence of Corynebacterium casei UCMA 3821, Isolated from a Smear-Ripened Cheese.</title>
        <authorList>
            <person name="Monnet C."/>
            <person name="Loux V."/>
            <person name="Bento P."/>
            <person name="Gibrat J.F."/>
            <person name="Straub C."/>
            <person name="Bonnarme P."/>
            <person name="Landaud S."/>
            <person name="Irlinger F."/>
        </authorList>
    </citation>
    <scope>NUCLEOTIDE SEQUENCE [LARGE SCALE GENOMIC DNA]</scope>
    <source>
        <strain evidence="3 4">UCMA 3821</strain>
    </source>
</reference>
<evidence type="ECO:0008006" key="5">
    <source>
        <dbReference type="Google" id="ProtNLM"/>
    </source>
</evidence>
<gene>
    <name evidence="3" type="ORF">CCAS_09670</name>
</gene>